<dbReference type="GO" id="GO:0000976">
    <property type="term" value="F:transcription cis-regulatory region binding"/>
    <property type="evidence" value="ECO:0007669"/>
    <property type="project" value="TreeGrafter"/>
</dbReference>
<evidence type="ECO:0000256" key="2">
    <source>
        <dbReference type="ARBA" id="ARBA00023015"/>
    </source>
</evidence>
<keyword evidence="9" id="KW-1185">Reference proteome</keyword>
<feature type="region of interest" description="Disordered" evidence="6">
    <location>
        <begin position="276"/>
        <end position="311"/>
    </location>
</feature>
<dbReference type="EMBL" id="BSYO01000036">
    <property type="protein sequence ID" value="GMH29585.1"/>
    <property type="molecule type" value="Genomic_DNA"/>
</dbReference>
<evidence type="ECO:0000256" key="4">
    <source>
        <dbReference type="ARBA" id="ARBA00023163"/>
    </source>
</evidence>
<evidence type="ECO:0000313" key="9">
    <source>
        <dbReference type="Proteomes" id="UP001279734"/>
    </source>
</evidence>
<dbReference type="PANTHER" id="PTHR32096:SF80">
    <property type="entry name" value="WRKY TRANSCRIPTION FACTOR 27-RELATED"/>
    <property type="match status" value="1"/>
</dbReference>
<evidence type="ECO:0000256" key="1">
    <source>
        <dbReference type="ARBA" id="ARBA00004123"/>
    </source>
</evidence>
<evidence type="ECO:0000259" key="7">
    <source>
        <dbReference type="PROSITE" id="PS50811"/>
    </source>
</evidence>
<keyword evidence="2" id="KW-0805">Transcription regulation</keyword>
<reference evidence="8" key="1">
    <citation type="submission" date="2023-05" db="EMBL/GenBank/DDBJ databases">
        <title>Nepenthes gracilis genome sequencing.</title>
        <authorList>
            <person name="Fukushima K."/>
        </authorList>
    </citation>
    <scope>NUCLEOTIDE SEQUENCE</scope>
    <source>
        <strain evidence="8">SING2019-196</strain>
    </source>
</reference>
<evidence type="ECO:0000256" key="3">
    <source>
        <dbReference type="ARBA" id="ARBA00023125"/>
    </source>
</evidence>
<dbReference type="PANTHER" id="PTHR32096">
    <property type="entry name" value="WRKY TRANSCRIPTION FACTOR 30-RELATED-RELATED"/>
    <property type="match status" value="1"/>
</dbReference>
<dbReference type="Proteomes" id="UP001279734">
    <property type="component" value="Unassembled WGS sequence"/>
</dbReference>
<evidence type="ECO:0000256" key="5">
    <source>
        <dbReference type="ARBA" id="ARBA00023242"/>
    </source>
</evidence>
<dbReference type="Gene3D" id="2.20.25.80">
    <property type="entry name" value="WRKY domain"/>
    <property type="match status" value="1"/>
</dbReference>
<dbReference type="Pfam" id="PF03106">
    <property type="entry name" value="WRKY"/>
    <property type="match status" value="1"/>
</dbReference>
<keyword evidence="3" id="KW-0238">DNA-binding</keyword>
<accession>A0AAD3TGN1</accession>
<dbReference type="GO" id="GO:0003700">
    <property type="term" value="F:DNA-binding transcription factor activity"/>
    <property type="evidence" value="ECO:0007669"/>
    <property type="project" value="InterPro"/>
</dbReference>
<name>A0AAD3TGN1_NEPGR</name>
<feature type="domain" description="WRKY" evidence="7">
    <location>
        <begin position="145"/>
        <end position="211"/>
    </location>
</feature>
<organism evidence="8 9">
    <name type="scientific">Nepenthes gracilis</name>
    <name type="common">Slender pitcher plant</name>
    <dbReference type="NCBI Taxonomy" id="150966"/>
    <lineage>
        <taxon>Eukaryota</taxon>
        <taxon>Viridiplantae</taxon>
        <taxon>Streptophyta</taxon>
        <taxon>Embryophyta</taxon>
        <taxon>Tracheophyta</taxon>
        <taxon>Spermatophyta</taxon>
        <taxon>Magnoliopsida</taxon>
        <taxon>eudicotyledons</taxon>
        <taxon>Gunneridae</taxon>
        <taxon>Pentapetalae</taxon>
        <taxon>Caryophyllales</taxon>
        <taxon>Nepenthaceae</taxon>
        <taxon>Nepenthes</taxon>
    </lineage>
</organism>
<dbReference type="InterPro" id="IPR044810">
    <property type="entry name" value="WRKY_plant"/>
</dbReference>
<evidence type="ECO:0000256" key="6">
    <source>
        <dbReference type="SAM" id="MobiDB-lite"/>
    </source>
</evidence>
<dbReference type="InterPro" id="IPR036576">
    <property type="entry name" value="WRKY_dom_sf"/>
</dbReference>
<comment type="caution">
    <text evidence="8">The sequence shown here is derived from an EMBL/GenBank/DDBJ whole genome shotgun (WGS) entry which is preliminary data.</text>
</comment>
<protein>
    <recommendedName>
        <fullName evidence="7">WRKY domain-containing protein</fullName>
    </recommendedName>
</protein>
<dbReference type="PROSITE" id="PS50811">
    <property type="entry name" value="WRKY"/>
    <property type="match status" value="1"/>
</dbReference>
<dbReference type="SUPFAM" id="SSF118290">
    <property type="entry name" value="WRKY DNA-binding domain"/>
    <property type="match status" value="1"/>
</dbReference>
<comment type="subcellular location">
    <subcellularLocation>
        <location evidence="1">Nucleus</location>
    </subcellularLocation>
</comment>
<dbReference type="GO" id="GO:0005634">
    <property type="term" value="C:nucleus"/>
    <property type="evidence" value="ECO:0007669"/>
    <property type="project" value="UniProtKB-SubCell"/>
</dbReference>
<proteinExistence type="predicted"/>
<keyword evidence="4" id="KW-0804">Transcription</keyword>
<keyword evidence="5" id="KW-0539">Nucleus</keyword>
<gene>
    <name evidence="8" type="ORF">Nepgr_031428</name>
</gene>
<feature type="region of interest" description="Disordered" evidence="6">
    <location>
        <begin position="116"/>
        <end position="137"/>
    </location>
</feature>
<dbReference type="SMART" id="SM00774">
    <property type="entry name" value="WRKY"/>
    <property type="match status" value="1"/>
</dbReference>
<evidence type="ECO:0000313" key="8">
    <source>
        <dbReference type="EMBL" id="GMH29585.1"/>
    </source>
</evidence>
<dbReference type="AlphaFoldDB" id="A0AAD3TGN1"/>
<dbReference type="InterPro" id="IPR003657">
    <property type="entry name" value="WRKY_dom"/>
</dbReference>
<feature type="compositionally biased region" description="Basic residues" evidence="6">
    <location>
        <begin position="122"/>
        <end position="131"/>
    </location>
</feature>
<sequence>MEDEWDLHAVVRNLSAAAGIDTVAINTAVVDSSVSVRNDAPLGDFVAPFLMPEINLDNNPFDELGNLYKPFYSQKPPPSMAPTPSATAAEVGGILNRSVLQLQQQPLLFPRLHHQQQQQTRRTAHQHRYSKRKNEMKRTTCQVSAEKVLSTDYWAWRKYGQKPIKGSPYPRNYYRCSSSKGCMAKKQVERNQTDPNFFMVTYTGDHCHPRPIVRNSHAGSARARFYADNKRDILKKGSLWLKIATSSPQISPSAATSLSPTSPLAAAVEYESIKTNADDGGGSSAAAKNFENDPADSVNGVSGGAEENEAGNDGLGFLDDILISITTVEEELFLGIDGIGSNPDFGGSEAVPPWDLSGYYATPGRAA</sequence>